<organism evidence="1 2">
    <name type="scientific">Polyporus arcularius HHB13444</name>
    <dbReference type="NCBI Taxonomy" id="1314778"/>
    <lineage>
        <taxon>Eukaryota</taxon>
        <taxon>Fungi</taxon>
        <taxon>Dikarya</taxon>
        <taxon>Basidiomycota</taxon>
        <taxon>Agaricomycotina</taxon>
        <taxon>Agaricomycetes</taxon>
        <taxon>Polyporales</taxon>
        <taxon>Polyporaceae</taxon>
        <taxon>Polyporus</taxon>
    </lineage>
</organism>
<sequence length="420" mass="47713">MRAPFEVELATFEARILPAPPSTTPISPLDLTRAEQKISRIAAQFHCGSQEEALAFELVNLKDRSSYESVFSALSLPHGNRVNASIGRNTHDEDSPVVPSLGLYSGGRVAHRSLPDWNTIRVWVAVDADGQRTVHYTGSLIDWDLACRVKEGRLVQPYPPKPRSLDSAAIESFFFIILYSAMRSVHNNCEPRLETYVRSIFYSFDSLVGLCSPGVRGEPWSWWKTALMSSMGLNFYCTPLRFRNGEDRADTTRPIQALLYDLRGVFSLWYRILSSRQMIQNYERKCEEQGIAPGARTPPSESEPEPDVEELVRLVDDNWITLRWIVQKVPEENLRAVADQGRVILSIIDGALQRTSARSAHDKVPDLLGGRQLDFVYSPGMVFPVEVNPDMYPAGKRLKCDEIRFYYPDDDPPHWRDVMY</sequence>
<dbReference type="InParanoid" id="A0A5C3PFJ1"/>
<name>A0A5C3PFJ1_9APHY</name>
<reference evidence="1 2" key="1">
    <citation type="journal article" date="2019" name="Nat. Ecol. Evol.">
        <title>Megaphylogeny resolves global patterns of mushroom evolution.</title>
        <authorList>
            <person name="Varga T."/>
            <person name="Krizsan K."/>
            <person name="Foldi C."/>
            <person name="Dima B."/>
            <person name="Sanchez-Garcia M."/>
            <person name="Sanchez-Ramirez S."/>
            <person name="Szollosi G.J."/>
            <person name="Szarkandi J.G."/>
            <person name="Papp V."/>
            <person name="Albert L."/>
            <person name="Andreopoulos W."/>
            <person name="Angelini C."/>
            <person name="Antonin V."/>
            <person name="Barry K.W."/>
            <person name="Bougher N.L."/>
            <person name="Buchanan P."/>
            <person name="Buyck B."/>
            <person name="Bense V."/>
            <person name="Catcheside P."/>
            <person name="Chovatia M."/>
            <person name="Cooper J."/>
            <person name="Damon W."/>
            <person name="Desjardin D."/>
            <person name="Finy P."/>
            <person name="Geml J."/>
            <person name="Haridas S."/>
            <person name="Hughes K."/>
            <person name="Justo A."/>
            <person name="Karasinski D."/>
            <person name="Kautmanova I."/>
            <person name="Kiss B."/>
            <person name="Kocsube S."/>
            <person name="Kotiranta H."/>
            <person name="LaButti K.M."/>
            <person name="Lechner B.E."/>
            <person name="Liimatainen K."/>
            <person name="Lipzen A."/>
            <person name="Lukacs Z."/>
            <person name="Mihaltcheva S."/>
            <person name="Morgado L.N."/>
            <person name="Niskanen T."/>
            <person name="Noordeloos M.E."/>
            <person name="Ohm R.A."/>
            <person name="Ortiz-Santana B."/>
            <person name="Ovrebo C."/>
            <person name="Racz N."/>
            <person name="Riley R."/>
            <person name="Savchenko A."/>
            <person name="Shiryaev A."/>
            <person name="Soop K."/>
            <person name="Spirin V."/>
            <person name="Szebenyi C."/>
            <person name="Tomsovsky M."/>
            <person name="Tulloss R.E."/>
            <person name="Uehling J."/>
            <person name="Grigoriev I.V."/>
            <person name="Vagvolgyi C."/>
            <person name="Papp T."/>
            <person name="Martin F.M."/>
            <person name="Miettinen O."/>
            <person name="Hibbett D.S."/>
            <person name="Nagy L.G."/>
        </authorList>
    </citation>
    <scope>NUCLEOTIDE SEQUENCE [LARGE SCALE GENOMIC DNA]</scope>
    <source>
        <strain evidence="1 2">HHB13444</strain>
    </source>
</reference>
<evidence type="ECO:0008006" key="3">
    <source>
        <dbReference type="Google" id="ProtNLM"/>
    </source>
</evidence>
<accession>A0A5C3PFJ1</accession>
<evidence type="ECO:0000313" key="2">
    <source>
        <dbReference type="Proteomes" id="UP000308197"/>
    </source>
</evidence>
<evidence type="ECO:0000313" key="1">
    <source>
        <dbReference type="EMBL" id="TFK84673.1"/>
    </source>
</evidence>
<gene>
    <name evidence="1" type="ORF">K466DRAFT_654638</name>
</gene>
<proteinExistence type="predicted"/>
<dbReference type="Proteomes" id="UP000308197">
    <property type="component" value="Unassembled WGS sequence"/>
</dbReference>
<dbReference type="EMBL" id="ML211301">
    <property type="protein sequence ID" value="TFK84673.1"/>
    <property type="molecule type" value="Genomic_DNA"/>
</dbReference>
<dbReference type="AlphaFoldDB" id="A0A5C3PFJ1"/>
<keyword evidence="2" id="KW-1185">Reference proteome</keyword>
<protein>
    <recommendedName>
        <fullName evidence="3">Fungal-type protein kinase domain-containing protein</fullName>
    </recommendedName>
</protein>